<dbReference type="InterPro" id="IPR013328">
    <property type="entry name" value="6PGD_dom2"/>
</dbReference>
<name>A0A7K2IS08_9ACTN</name>
<dbReference type="AlphaFoldDB" id="A0A7K2IS08"/>
<evidence type="ECO:0000313" key="6">
    <source>
        <dbReference type="Proteomes" id="UP000467124"/>
    </source>
</evidence>
<dbReference type="Pfam" id="PF03446">
    <property type="entry name" value="NAD_binding_2"/>
    <property type="match status" value="1"/>
</dbReference>
<dbReference type="Gene3D" id="3.40.50.720">
    <property type="entry name" value="NAD(P)-binding Rossmann-like Domain"/>
    <property type="match status" value="1"/>
</dbReference>
<dbReference type="Proteomes" id="UP000467124">
    <property type="component" value="Unassembled WGS sequence"/>
</dbReference>
<dbReference type="SUPFAM" id="SSF51735">
    <property type="entry name" value="NAD(P)-binding Rossmann-fold domains"/>
    <property type="match status" value="1"/>
</dbReference>
<dbReference type="InterPro" id="IPR051265">
    <property type="entry name" value="HIBADH-related_NP60_sf"/>
</dbReference>
<evidence type="ECO:0000259" key="3">
    <source>
        <dbReference type="Pfam" id="PF03446"/>
    </source>
</evidence>
<evidence type="ECO:0000313" key="5">
    <source>
        <dbReference type="EMBL" id="MYR32721.1"/>
    </source>
</evidence>
<sequence>MSDRKVTVVGLGPMGRAMVRAYLSAGYTVTVWNRTPEKAGDLVREGALRAGTLEEAFGAGGPVVMSLTDYDAVDAILDRVPDAALAGSTIVDLTSDTPERARRTTERMSAKGATHLVGGVQVPPPLIGTPDAVSYYSGSKAALEEHRAALEVLTGLDHLGEDPGLAPLYYQIGVSMFWSGLLGYVQGQALAQANGIGAEEFLPRALKNMDFGYFLRFYAARIDAGEHGGDVDTLTMGRASLEHVLHTGESSGVDGLLTRALIDLVGRGIAEGHGGDSLTSLIGVLRTHRSE</sequence>
<dbReference type="InterPro" id="IPR048666">
    <property type="entry name" value="RedAm-like_C"/>
</dbReference>
<dbReference type="PANTHER" id="PTHR43580">
    <property type="entry name" value="OXIDOREDUCTASE GLYR1-RELATED"/>
    <property type="match status" value="1"/>
</dbReference>
<dbReference type="InterPro" id="IPR015815">
    <property type="entry name" value="HIBADH-related"/>
</dbReference>
<dbReference type="Gene3D" id="1.10.1040.10">
    <property type="entry name" value="N-(1-d-carboxylethyl)-l-norvaline Dehydrogenase, domain 2"/>
    <property type="match status" value="1"/>
</dbReference>
<dbReference type="InterPro" id="IPR036291">
    <property type="entry name" value="NAD(P)-bd_dom_sf"/>
</dbReference>
<dbReference type="RefSeq" id="WP_161110868.1">
    <property type="nucleotide sequence ID" value="NZ_WWHY01000001.1"/>
</dbReference>
<evidence type="ECO:0000259" key="4">
    <source>
        <dbReference type="Pfam" id="PF21761"/>
    </source>
</evidence>
<evidence type="ECO:0000256" key="1">
    <source>
        <dbReference type="ARBA" id="ARBA00009080"/>
    </source>
</evidence>
<dbReference type="PIRSF" id="PIRSF000103">
    <property type="entry name" value="HIBADH"/>
    <property type="match status" value="1"/>
</dbReference>
<keyword evidence="2" id="KW-0560">Oxidoreductase</keyword>
<feature type="domain" description="6-phosphogluconate dehydrogenase NADP-binding" evidence="3">
    <location>
        <begin position="5"/>
        <end position="120"/>
    </location>
</feature>
<proteinExistence type="inferred from homology"/>
<protein>
    <submittedName>
        <fullName evidence="5">NAD(P)-binding domain-containing protein</fullName>
    </submittedName>
</protein>
<accession>A0A7K2IS08</accession>
<dbReference type="Pfam" id="PF21761">
    <property type="entry name" value="RedAm-like_C"/>
    <property type="match status" value="1"/>
</dbReference>
<dbReference type="InterPro" id="IPR006115">
    <property type="entry name" value="6PGDH_NADP-bd"/>
</dbReference>
<gene>
    <name evidence="5" type="ORF">GTW20_10640</name>
</gene>
<evidence type="ECO:0000256" key="2">
    <source>
        <dbReference type="ARBA" id="ARBA00023002"/>
    </source>
</evidence>
<comment type="similarity">
    <text evidence="1">Belongs to the HIBADH-related family.</text>
</comment>
<organism evidence="5 6">
    <name type="scientific">Nocardiopsis alba</name>
    <dbReference type="NCBI Taxonomy" id="53437"/>
    <lineage>
        <taxon>Bacteria</taxon>
        <taxon>Bacillati</taxon>
        <taxon>Actinomycetota</taxon>
        <taxon>Actinomycetes</taxon>
        <taxon>Streptosporangiales</taxon>
        <taxon>Nocardiopsidaceae</taxon>
        <taxon>Nocardiopsis</taxon>
    </lineage>
</organism>
<feature type="domain" description="NADPH-dependent reductive aminase-like C-terminal" evidence="4">
    <location>
        <begin position="162"/>
        <end position="286"/>
    </location>
</feature>
<dbReference type="PANTHER" id="PTHR43580:SF2">
    <property type="entry name" value="CYTOKINE-LIKE NUCLEAR FACTOR N-PAC"/>
    <property type="match status" value="1"/>
</dbReference>
<comment type="caution">
    <text evidence="5">The sequence shown here is derived from an EMBL/GenBank/DDBJ whole genome shotgun (WGS) entry which is preliminary data.</text>
</comment>
<dbReference type="GO" id="GO:0050661">
    <property type="term" value="F:NADP binding"/>
    <property type="evidence" value="ECO:0007669"/>
    <property type="project" value="InterPro"/>
</dbReference>
<dbReference type="GO" id="GO:0016491">
    <property type="term" value="F:oxidoreductase activity"/>
    <property type="evidence" value="ECO:0007669"/>
    <property type="project" value="UniProtKB-KW"/>
</dbReference>
<dbReference type="EMBL" id="WWHY01000001">
    <property type="protein sequence ID" value="MYR32721.1"/>
    <property type="molecule type" value="Genomic_DNA"/>
</dbReference>
<reference evidence="5 6" key="1">
    <citation type="journal article" date="2019" name="Nat. Commun.">
        <title>The antimicrobial potential of Streptomyces from insect microbiomes.</title>
        <authorList>
            <person name="Chevrette M.G."/>
            <person name="Carlson C.M."/>
            <person name="Ortega H.E."/>
            <person name="Thomas C."/>
            <person name="Ananiev G.E."/>
            <person name="Barns K.J."/>
            <person name="Book A.J."/>
            <person name="Cagnazzo J."/>
            <person name="Carlos C."/>
            <person name="Flanigan W."/>
            <person name="Grubbs K.J."/>
            <person name="Horn H.A."/>
            <person name="Hoffmann F.M."/>
            <person name="Klassen J.L."/>
            <person name="Knack J.J."/>
            <person name="Lewin G.R."/>
            <person name="McDonald B.R."/>
            <person name="Muller L."/>
            <person name="Melo W.G.P."/>
            <person name="Pinto-Tomas A.A."/>
            <person name="Schmitz A."/>
            <person name="Wendt-Pienkowski E."/>
            <person name="Wildman S."/>
            <person name="Zhao M."/>
            <person name="Zhang F."/>
            <person name="Bugni T.S."/>
            <person name="Andes D.R."/>
            <person name="Pupo M.T."/>
            <person name="Currie C.R."/>
        </authorList>
    </citation>
    <scope>NUCLEOTIDE SEQUENCE [LARGE SCALE GENOMIC DNA]</scope>
    <source>
        <strain evidence="5 6">SID5840</strain>
    </source>
</reference>